<dbReference type="STRING" id="69771.A0A1V6NNV2"/>
<dbReference type="InterPro" id="IPR012132">
    <property type="entry name" value="GMC_OxRdtase"/>
</dbReference>
<feature type="binding site" evidence="9">
    <location>
        <position position="91"/>
    </location>
    <ligand>
        <name>FAD</name>
        <dbReference type="ChEBI" id="CHEBI:57692"/>
    </ligand>
</feature>
<dbReference type="Proteomes" id="UP000191522">
    <property type="component" value="Unassembled WGS sequence"/>
</dbReference>
<dbReference type="GO" id="GO:0016614">
    <property type="term" value="F:oxidoreductase activity, acting on CH-OH group of donors"/>
    <property type="evidence" value="ECO:0007669"/>
    <property type="project" value="InterPro"/>
</dbReference>
<dbReference type="GO" id="GO:0050660">
    <property type="term" value="F:flavin adenine dinucleotide binding"/>
    <property type="evidence" value="ECO:0007669"/>
    <property type="project" value="InterPro"/>
</dbReference>
<evidence type="ECO:0000313" key="13">
    <source>
        <dbReference type="Proteomes" id="UP000191522"/>
    </source>
</evidence>
<dbReference type="EMBL" id="MDYL01000067">
    <property type="protein sequence ID" value="OQD66247.1"/>
    <property type="molecule type" value="Genomic_DNA"/>
</dbReference>
<comment type="similarity">
    <text evidence="4 10">Belongs to the GMC oxidoreductase family.</text>
</comment>
<evidence type="ECO:0000256" key="6">
    <source>
        <dbReference type="ARBA" id="ARBA00022512"/>
    </source>
</evidence>
<comment type="cofactor">
    <cofactor evidence="1 9">
        <name>FAD</name>
        <dbReference type="ChEBI" id="CHEBI:57692"/>
    </cofactor>
</comment>
<keyword evidence="13" id="KW-1185">Reference proteome</keyword>
<keyword evidence="6" id="KW-0964">Secreted</keyword>
<accession>A0A1V6NNV2</accession>
<organism evidence="12 13">
    <name type="scientific">Penicillium decumbens</name>
    <dbReference type="NCBI Taxonomy" id="69771"/>
    <lineage>
        <taxon>Eukaryota</taxon>
        <taxon>Fungi</taxon>
        <taxon>Dikarya</taxon>
        <taxon>Ascomycota</taxon>
        <taxon>Pezizomycotina</taxon>
        <taxon>Eurotiomycetes</taxon>
        <taxon>Eurotiomycetidae</taxon>
        <taxon>Eurotiales</taxon>
        <taxon>Aspergillaceae</taxon>
        <taxon>Penicillium</taxon>
    </lineage>
</organism>
<dbReference type="Gene3D" id="3.30.560.10">
    <property type="entry name" value="Glucose Oxidase, domain 3"/>
    <property type="match status" value="1"/>
</dbReference>
<evidence type="ECO:0000256" key="9">
    <source>
        <dbReference type="PIRSR" id="PIRSR000137-2"/>
    </source>
</evidence>
<feature type="domain" description="Glucose-methanol-choline oxidoreductase N-terminal" evidence="11">
    <location>
        <begin position="89"/>
        <end position="112"/>
    </location>
</feature>
<dbReference type="OrthoDB" id="269227at2759"/>
<protein>
    <recommendedName>
        <fullName evidence="11">Glucose-methanol-choline oxidoreductase N-terminal domain-containing protein</fullName>
    </recommendedName>
</protein>
<dbReference type="OMA" id="YGQPHFE"/>
<dbReference type="AlphaFoldDB" id="A0A1V6NNV2"/>
<dbReference type="PROSITE" id="PS00623">
    <property type="entry name" value="GMC_OXRED_1"/>
    <property type="match status" value="1"/>
</dbReference>
<dbReference type="Pfam" id="PF00732">
    <property type="entry name" value="GMC_oxred_N"/>
    <property type="match status" value="1"/>
</dbReference>
<comment type="subcellular location">
    <subcellularLocation>
        <location evidence="3">Cytoplasm</location>
    </subcellularLocation>
    <subcellularLocation>
        <location evidence="2">Secreted</location>
        <location evidence="2">Cell wall</location>
    </subcellularLocation>
</comment>
<dbReference type="SUPFAM" id="SSF51905">
    <property type="entry name" value="FAD/NAD(P)-binding domain"/>
    <property type="match status" value="1"/>
</dbReference>
<dbReference type="GO" id="GO:0005737">
    <property type="term" value="C:cytoplasm"/>
    <property type="evidence" value="ECO:0007669"/>
    <property type="project" value="UniProtKB-SubCell"/>
</dbReference>
<sequence>MPIQDNARFDFIVVGGGTAGNVVAGRLAENPKCKILVVEAGVENAKDLEAIRVPSNAMELRNSEYDWAFKTTMVKRDDYERVEKPNTRGKVLGGSSSLNYFTWAPGSKGTFDMWEEYGGKEWTWDPLVPYLRKSATYHDDHKAYSPELEKIGQEGPIPISHSELIPEMQPFRDLLTKAWKSTGHPATENIFDGKMSGLTHSVNTIYKGRRSGSFLFVADKPNITILSQAHSKKLIIDAADKTCKGVSVILTSGQELNLFATREVIVSQGVFETPKLLMLSGIGPSAELKKHGIPVIVDSSHVGQHLLDHPGVPFVLRLKDGFGMDDYILRKDTPHNKQAIKTYQANHGGPLGSGFLEMVGFPRIDDYLEKDPTYRQAKASNHNKDPFCPYGQPHFELDFVCLFGSAFQWHYPTPSKGNFITVMVDLVRPVSEGGEITLNSDDPLQQANINLNYFNNDLDIIAIREGIRYAYDVLKNGEGFKDIVEDEYPWPMPLHDDKLMKRTVLDRSQTSFHPCGTARLSKNIQQGVVDPGLKVHGIKSLRVIDASCIPVIPDCRIQNSVYMIAEKGADAIKRDHSDFYK</sequence>
<name>A0A1V6NNV2_PENDC</name>
<reference evidence="13" key="1">
    <citation type="journal article" date="2017" name="Nat. Microbiol.">
        <title>Global analysis of biosynthetic gene clusters reveals vast potential of secondary metabolite production in Penicillium species.</title>
        <authorList>
            <person name="Nielsen J.C."/>
            <person name="Grijseels S."/>
            <person name="Prigent S."/>
            <person name="Ji B."/>
            <person name="Dainat J."/>
            <person name="Nielsen K.F."/>
            <person name="Frisvad J.C."/>
            <person name="Workman M."/>
            <person name="Nielsen J."/>
        </authorList>
    </citation>
    <scope>NUCLEOTIDE SEQUENCE [LARGE SCALE GENOMIC DNA]</scope>
    <source>
        <strain evidence="13">IBT 11843</strain>
    </source>
</reference>
<evidence type="ECO:0000256" key="5">
    <source>
        <dbReference type="ARBA" id="ARBA00022490"/>
    </source>
</evidence>
<evidence type="ECO:0000256" key="7">
    <source>
        <dbReference type="ARBA" id="ARBA00022630"/>
    </source>
</evidence>
<gene>
    <name evidence="12" type="ORF">PENDEC_c067G05195</name>
</gene>
<dbReference type="Gene3D" id="3.50.50.60">
    <property type="entry name" value="FAD/NAD(P)-binding domain"/>
    <property type="match status" value="1"/>
</dbReference>
<dbReference type="InterPro" id="IPR007867">
    <property type="entry name" value="GMC_OxRtase_C"/>
</dbReference>
<keyword evidence="6" id="KW-0134">Cell wall</keyword>
<evidence type="ECO:0000256" key="2">
    <source>
        <dbReference type="ARBA" id="ARBA00004191"/>
    </source>
</evidence>
<comment type="caution">
    <text evidence="12">The sequence shown here is derived from an EMBL/GenBank/DDBJ whole genome shotgun (WGS) entry which is preliminary data.</text>
</comment>
<dbReference type="InterPro" id="IPR000172">
    <property type="entry name" value="GMC_OxRdtase_N"/>
</dbReference>
<dbReference type="PIRSF" id="PIRSF000137">
    <property type="entry name" value="Alcohol_oxidase"/>
    <property type="match status" value="1"/>
</dbReference>
<keyword evidence="7 10" id="KW-0285">Flavoprotein</keyword>
<dbReference type="Pfam" id="PF05199">
    <property type="entry name" value="GMC_oxred_C"/>
    <property type="match status" value="1"/>
</dbReference>
<dbReference type="PANTHER" id="PTHR11552:SF147">
    <property type="entry name" value="CHOLINE DEHYDROGENASE, MITOCHONDRIAL"/>
    <property type="match status" value="1"/>
</dbReference>
<evidence type="ECO:0000256" key="10">
    <source>
        <dbReference type="RuleBase" id="RU003968"/>
    </source>
</evidence>
<evidence type="ECO:0000256" key="3">
    <source>
        <dbReference type="ARBA" id="ARBA00004496"/>
    </source>
</evidence>
<evidence type="ECO:0000256" key="1">
    <source>
        <dbReference type="ARBA" id="ARBA00001974"/>
    </source>
</evidence>
<evidence type="ECO:0000259" key="11">
    <source>
        <dbReference type="PROSITE" id="PS00623"/>
    </source>
</evidence>
<evidence type="ECO:0000313" key="12">
    <source>
        <dbReference type="EMBL" id="OQD66247.1"/>
    </source>
</evidence>
<evidence type="ECO:0000256" key="4">
    <source>
        <dbReference type="ARBA" id="ARBA00010790"/>
    </source>
</evidence>
<dbReference type="InterPro" id="IPR036188">
    <property type="entry name" value="FAD/NAD-bd_sf"/>
</dbReference>
<dbReference type="SUPFAM" id="SSF54373">
    <property type="entry name" value="FAD-linked reductases, C-terminal domain"/>
    <property type="match status" value="1"/>
</dbReference>
<evidence type="ECO:0000256" key="8">
    <source>
        <dbReference type="ARBA" id="ARBA00022827"/>
    </source>
</evidence>
<keyword evidence="8 9" id="KW-0274">FAD</keyword>
<dbReference type="PANTHER" id="PTHR11552">
    <property type="entry name" value="GLUCOSE-METHANOL-CHOLINE GMC OXIDOREDUCTASE"/>
    <property type="match status" value="1"/>
</dbReference>
<keyword evidence="5" id="KW-0963">Cytoplasm</keyword>
<proteinExistence type="inferred from homology"/>